<feature type="region of interest" description="Disordered" evidence="1">
    <location>
        <begin position="52"/>
        <end position="94"/>
    </location>
</feature>
<feature type="region of interest" description="Disordered" evidence="1">
    <location>
        <begin position="137"/>
        <end position="163"/>
    </location>
</feature>
<reference evidence="2" key="1">
    <citation type="submission" date="2021-12" db="EMBL/GenBank/DDBJ databases">
        <authorList>
            <person name="King R."/>
        </authorList>
    </citation>
    <scope>NUCLEOTIDE SEQUENCE</scope>
</reference>
<dbReference type="Proteomes" id="UP001153292">
    <property type="component" value="Chromosome 11"/>
</dbReference>
<protein>
    <recommendedName>
        <fullName evidence="4">Protein lin-37 homolog</fullName>
    </recommendedName>
</protein>
<organism evidence="2 3">
    <name type="scientific">Chilo suppressalis</name>
    <name type="common">Asiatic rice borer moth</name>
    <dbReference type="NCBI Taxonomy" id="168631"/>
    <lineage>
        <taxon>Eukaryota</taxon>
        <taxon>Metazoa</taxon>
        <taxon>Ecdysozoa</taxon>
        <taxon>Arthropoda</taxon>
        <taxon>Hexapoda</taxon>
        <taxon>Insecta</taxon>
        <taxon>Pterygota</taxon>
        <taxon>Neoptera</taxon>
        <taxon>Endopterygota</taxon>
        <taxon>Lepidoptera</taxon>
        <taxon>Glossata</taxon>
        <taxon>Ditrysia</taxon>
        <taxon>Pyraloidea</taxon>
        <taxon>Crambidae</taxon>
        <taxon>Crambinae</taxon>
        <taxon>Chilo</taxon>
    </lineage>
</organism>
<dbReference type="InterPro" id="IPR028226">
    <property type="entry name" value="LIN37"/>
</dbReference>
<gene>
    <name evidence="2" type="ORF">CHILSU_LOCUS1268</name>
</gene>
<accession>A0ABN8AUV3</accession>
<evidence type="ECO:0000313" key="2">
    <source>
        <dbReference type="EMBL" id="CAH0398160.1"/>
    </source>
</evidence>
<name>A0ABN8AUV3_CHISP</name>
<dbReference type="EMBL" id="OU963904">
    <property type="protein sequence ID" value="CAH0398160.1"/>
    <property type="molecule type" value="Genomic_DNA"/>
</dbReference>
<dbReference type="PANTHER" id="PTHR31336">
    <property type="entry name" value="LIN37 HOMOLOG"/>
    <property type="match status" value="1"/>
</dbReference>
<dbReference type="Pfam" id="PF15306">
    <property type="entry name" value="LIN37"/>
    <property type="match status" value="1"/>
</dbReference>
<feature type="compositionally biased region" description="Basic and acidic residues" evidence="1">
    <location>
        <begin position="66"/>
        <end position="89"/>
    </location>
</feature>
<evidence type="ECO:0008006" key="4">
    <source>
        <dbReference type="Google" id="ProtNLM"/>
    </source>
</evidence>
<keyword evidence="3" id="KW-1185">Reference proteome</keyword>
<proteinExistence type="predicted"/>
<sequence length="234" mass="27022">MPKRRRLLTPSKNKARLNVIKEENDFRISDVGDKEVSAARGRLKGALMDVLDPVGEESDTSVEPSPIKKERYNNHDFNRESEEEKESRRRSPPRQSYVLKLFDRSVDLSQFDENSPLYPICRAWMINQPKANYKEYGQPNEEPKITEESIELPGPEGPPVSKIPELLPEQRDRSKENINLNYREAPPPSRESLLRGHAARWVAVRQAWLDRALLVEARYQATQHALNKINVTTL</sequence>
<dbReference type="PANTHER" id="PTHR31336:SF3">
    <property type="entry name" value="PROTEIN LIN-37 HOMOLOG"/>
    <property type="match status" value="1"/>
</dbReference>
<evidence type="ECO:0000256" key="1">
    <source>
        <dbReference type="SAM" id="MobiDB-lite"/>
    </source>
</evidence>
<evidence type="ECO:0000313" key="3">
    <source>
        <dbReference type="Proteomes" id="UP001153292"/>
    </source>
</evidence>